<evidence type="ECO:0000313" key="14">
    <source>
        <dbReference type="EMBL" id="SVP93318.1"/>
    </source>
</evidence>
<feature type="transmembrane region" description="Helical" evidence="10">
    <location>
        <begin position="1106"/>
        <end position="1123"/>
    </location>
</feature>
<dbReference type="Gene3D" id="3.40.50.300">
    <property type="entry name" value="P-loop containing nucleotide triphosphate hydrolases"/>
    <property type="match status" value="2"/>
</dbReference>
<reference evidence="14" key="1">
    <citation type="submission" date="2018-07" db="EMBL/GenBank/DDBJ databases">
        <authorList>
            <person name="Quirk P.G."/>
            <person name="Krulwich T.A."/>
        </authorList>
    </citation>
    <scope>NUCLEOTIDE SEQUENCE</scope>
    <source>
        <strain evidence="14">Anand</strain>
    </source>
</reference>
<feature type="region of interest" description="Disordered" evidence="9">
    <location>
        <begin position="878"/>
        <end position="931"/>
    </location>
</feature>
<feature type="compositionally biased region" description="Basic and acidic residues" evidence="9">
    <location>
        <begin position="890"/>
        <end position="906"/>
    </location>
</feature>
<feature type="transmembrane region" description="Helical" evidence="10">
    <location>
        <begin position="970"/>
        <end position="990"/>
    </location>
</feature>
<name>A0A3B0NFI6_THEAN</name>
<feature type="transmembrane region" description="Helical" evidence="10">
    <location>
        <begin position="449"/>
        <end position="469"/>
    </location>
</feature>
<feature type="compositionally biased region" description="Basic and acidic residues" evidence="9">
    <location>
        <begin position="36"/>
        <end position="46"/>
    </location>
</feature>
<dbReference type="InterPro" id="IPR003439">
    <property type="entry name" value="ABC_transporter-like_ATP-bd"/>
</dbReference>
<evidence type="ECO:0000256" key="9">
    <source>
        <dbReference type="SAM" id="MobiDB-lite"/>
    </source>
</evidence>
<evidence type="ECO:0000256" key="4">
    <source>
        <dbReference type="ARBA" id="ARBA00022692"/>
    </source>
</evidence>
<dbReference type="EMBL" id="UIVS01000003">
    <property type="protein sequence ID" value="SVP92514.1"/>
    <property type="molecule type" value="Genomic_DNA"/>
</dbReference>
<gene>
    <name evidence="14" type="ORF">TAT_000230900</name>
    <name evidence="13" type="ORF">TAV_000231000</name>
</gene>
<feature type="transmembrane region" description="Helical" evidence="10">
    <location>
        <begin position="1129"/>
        <end position="1150"/>
    </location>
</feature>
<organism evidence="14">
    <name type="scientific">Theileria annulata</name>
    <dbReference type="NCBI Taxonomy" id="5874"/>
    <lineage>
        <taxon>Eukaryota</taxon>
        <taxon>Sar</taxon>
        <taxon>Alveolata</taxon>
        <taxon>Apicomplexa</taxon>
        <taxon>Aconoidasida</taxon>
        <taxon>Piroplasmida</taxon>
        <taxon>Theileriidae</taxon>
        <taxon>Theileria</taxon>
    </lineage>
</organism>
<feature type="compositionally biased region" description="Low complexity" evidence="9">
    <location>
        <begin position="538"/>
        <end position="553"/>
    </location>
</feature>
<dbReference type="SUPFAM" id="SSF52540">
    <property type="entry name" value="P-loop containing nucleoside triphosphate hydrolases"/>
    <property type="match status" value="2"/>
</dbReference>
<feature type="domain" description="ABC transporter" evidence="11">
    <location>
        <begin position="618"/>
        <end position="844"/>
    </location>
</feature>
<evidence type="ECO:0000313" key="13">
    <source>
        <dbReference type="EMBL" id="SVP92514.1"/>
    </source>
</evidence>
<dbReference type="GO" id="GO:0140359">
    <property type="term" value="F:ABC-type transporter activity"/>
    <property type="evidence" value="ECO:0007669"/>
    <property type="project" value="InterPro"/>
</dbReference>
<feature type="region of interest" description="Disordered" evidence="9">
    <location>
        <begin position="538"/>
        <end position="558"/>
    </location>
</feature>
<feature type="transmembrane region" description="Helical" evidence="10">
    <location>
        <begin position="151"/>
        <end position="172"/>
    </location>
</feature>
<dbReference type="InterPro" id="IPR050173">
    <property type="entry name" value="ABC_transporter_C-like"/>
</dbReference>
<dbReference type="PROSITE" id="PS50893">
    <property type="entry name" value="ABC_TRANSPORTER_2"/>
    <property type="match status" value="2"/>
</dbReference>
<proteinExistence type="inferred from homology"/>
<dbReference type="GO" id="GO:0016020">
    <property type="term" value="C:membrane"/>
    <property type="evidence" value="ECO:0007669"/>
    <property type="project" value="UniProtKB-SubCell"/>
</dbReference>
<dbReference type="GO" id="GO:0005524">
    <property type="term" value="F:ATP binding"/>
    <property type="evidence" value="ECO:0007669"/>
    <property type="project" value="UniProtKB-KW"/>
</dbReference>
<evidence type="ECO:0000256" key="10">
    <source>
        <dbReference type="SAM" id="Phobius"/>
    </source>
</evidence>
<keyword evidence="3" id="KW-0813">Transport</keyword>
<feature type="region of interest" description="Disordered" evidence="9">
    <location>
        <begin position="36"/>
        <end position="62"/>
    </location>
</feature>
<dbReference type="Pfam" id="PF00664">
    <property type="entry name" value="ABC_membrane"/>
    <property type="match status" value="1"/>
</dbReference>
<dbReference type="InterPro" id="IPR027417">
    <property type="entry name" value="P-loop_NTPase"/>
</dbReference>
<keyword evidence="5" id="KW-0547">Nucleotide-binding</keyword>
<dbReference type="VEuPathDB" id="PiroplasmaDB:TA05455"/>
<protein>
    <submittedName>
        <fullName evidence="14">ABC transporter, putative</fullName>
    </submittedName>
</protein>
<dbReference type="GO" id="GO:0016887">
    <property type="term" value="F:ATP hydrolysis activity"/>
    <property type="evidence" value="ECO:0007669"/>
    <property type="project" value="InterPro"/>
</dbReference>
<dbReference type="InterPro" id="IPR011527">
    <property type="entry name" value="ABC1_TM_dom"/>
</dbReference>
<keyword evidence="7 10" id="KW-1133">Transmembrane helix</keyword>
<keyword evidence="4 10" id="KW-0812">Transmembrane</keyword>
<dbReference type="PANTHER" id="PTHR24223:SF456">
    <property type="entry name" value="MULTIDRUG RESISTANCE-ASSOCIATED PROTEIN LETHAL(2)03659"/>
    <property type="match status" value="1"/>
</dbReference>
<dbReference type="PROSITE" id="PS50929">
    <property type="entry name" value="ABC_TM1F"/>
    <property type="match status" value="1"/>
</dbReference>
<evidence type="ECO:0000256" key="3">
    <source>
        <dbReference type="ARBA" id="ARBA00022448"/>
    </source>
</evidence>
<feature type="transmembrane region" description="Helical" evidence="10">
    <location>
        <begin position="1029"/>
        <end position="1047"/>
    </location>
</feature>
<dbReference type="EMBL" id="UIVT01000003">
    <property type="protein sequence ID" value="SVP93318.1"/>
    <property type="molecule type" value="Genomic_DNA"/>
</dbReference>
<evidence type="ECO:0000256" key="8">
    <source>
        <dbReference type="ARBA" id="ARBA00023136"/>
    </source>
</evidence>
<evidence type="ECO:0000256" key="5">
    <source>
        <dbReference type="ARBA" id="ARBA00022741"/>
    </source>
</evidence>
<evidence type="ECO:0000259" key="12">
    <source>
        <dbReference type="PROSITE" id="PS50929"/>
    </source>
</evidence>
<accession>A0A3B0NFI6</accession>
<feature type="transmembrane region" description="Helical" evidence="10">
    <location>
        <begin position="368"/>
        <end position="386"/>
    </location>
</feature>
<feature type="domain" description="ABC transmembrane type-1" evidence="12">
    <location>
        <begin position="1011"/>
        <end position="1229"/>
    </location>
</feature>
<evidence type="ECO:0000256" key="6">
    <source>
        <dbReference type="ARBA" id="ARBA00022840"/>
    </source>
</evidence>
<keyword evidence="6" id="KW-0067">ATP-binding</keyword>
<feature type="domain" description="ABC transporter" evidence="11">
    <location>
        <begin position="1379"/>
        <end position="1624"/>
    </location>
</feature>
<comment type="subcellular location">
    <subcellularLocation>
        <location evidence="1">Membrane</location>
        <topology evidence="1">Multi-pass membrane protein</topology>
    </subcellularLocation>
</comment>
<dbReference type="Gene3D" id="1.20.1560.10">
    <property type="entry name" value="ABC transporter type 1, transmembrane domain"/>
    <property type="match status" value="2"/>
</dbReference>
<feature type="compositionally biased region" description="Basic and acidic residues" evidence="9">
    <location>
        <begin position="914"/>
        <end position="931"/>
    </location>
</feature>
<feature type="transmembrane region" description="Helical" evidence="10">
    <location>
        <begin position="192"/>
        <end position="211"/>
    </location>
</feature>
<evidence type="ECO:0000256" key="7">
    <source>
        <dbReference type="ARBA" id="ARBA00022989"/>
    </source>
</evidence>
<evidence type="ECO:0000256" key="2">
    <source>
        <dbReference type="ARBA" id="ARBA00009726"/>
    </source>
</evidence>
<dbReference type="PANTHER" id="PTHR24223">
    <property type="entry name" value="ATP-BINDING CASSETTE SUB-FAMILY C"/>
    <property type="match status" value="1"/>
</dbReference>
<comment type="similarity">
    <text evidence="2">Belongs to the ABC transporter superfamily. ABCC family. Conjugate transporter (TC 3.A.1.208) subfamily.</text>
</comment>
<keyword evidence="8 10" id="KW-0472">Membrane</keyword>
<sequence length="1652" mass="190044">MNKDTRVENNTDSSNWYESGKDVEFDDLYSFDSELKSEYEDSEKGSEPLPDDTTEVKEEREKKGSKKKKKYRNYSQSTGISFFFFSWMTDWIKLASKGKLKHEDFPDIPDSDFDQYATAEFGSCLDKYRDYEKCNKLVKLVGRSRLCVLKVFSNSFIFIFCFSIFNDIFEVFNSYLLSHVMKQKMPTTVKELFRYFALVLLVLIVNLVDIVTDGHHYFYYRRLVLRIENLLFSFLFSRILSKNHFSLENGPHKYEYKSESFIISMDPNNSFNISAIPRYHHKSSGIMDSQANFNLEKINKKSKKTSNSTKRPKNVRFDEEEISLLNLALFDISEIAWGILKLIDLLTIPLKILIIGCWLYYQVGATAIKAVCFIIISSVLMVLSEWESAKLVKGYVTRIDYRISKTLIILENLTNFKMFRWLNLCKESVLMSRIIELQLCLKRTILSSIGSWLGISLPNILGLAVFLIYSTSRERVANLDPAFTIPLLHTLNHFIKPFKDLPSDLSDHLETTISCVRIETFLFSKQLKSYIDTNFTGSGTSPNSTSPTPSFESTPKKSPDLTTMVKTIYEEEVETGRSTIIDESDNIFENGDFFADDKENFQISKQEEEHTEEEKYVIYMKNATFCRAEKKIFTGISFKLRQRDKVVISGSNITEKFLFGMCLIDELQHTEGIYFNHYINKNMCTGIVSQSPWIPMGTIREIILFGNQYNRKLYEKIIEICQLSHDFANWKMNDMRFIDEGGQNLSTGQKVRISLARTLYTLYANNLELDNFKTMSSNGAVSMNNNGGKRNKSGNLVILDEIFTVLDPQIATKIFNNLFGKEGILNDFTCIITIQDSFLPILKDTKYNNYFKFYSLTTEHIQPISIYSHDEILEVENNEEDELDENNLPLERDYSRKSSKEHKSSEFEEESQEPETRSETEPEVSEVVKKKDEELDEREKLFGSNELFTDGNKNICLVKLENFIWYLKKVGLRLVILLVSVSFTAMMLNVGSDIVVSKWSPPKSKTEAMSGKISQLITMKRSSYLMKLNYLYIFTFLTSCTIVLFLWRSLLEVQGTLSAAHKVYSSALNGILKCPIVIFNKIPIGNINNRLSADQSYVDYSVFRRFSHFMSSFIYTFLTAASLCYLNPWSVLLIPLLILLSYFCVFKMYIPMSIFNMRSSLETRGYICSQFSQVISGSYVIKCLNNENYIMNNFLKYLKIHQNTKFFCHASSSWTMIRLKILTYPLIVINLLKPLIPLIGDSKFNSTDIQKIAEVQSDSDVVGEGKKNGMVDGNIGLALTYSYKFAKLLKSTLNKIVELETEMCASQRLQELAKLDPDYDIAEEKVFVFKRRSKVNKTLVRNKINNINKRVSISPECLSPSNQRLTSLDQIEDTMSEGLSVSNVVVKYESKICLNQINFKTGKNEHVGLIGRTGAGKSTLLQSLAGLIKLDSGCIRIDGVDISKLSNEQMKDLVGILPHIPPLLPGWTVRRYIDSENKYTDEEIYQAVQTCNFSKFIGYLLRCDFESKNKKDGDNTKPFDEQSEFGDYAESEVNDELIIGGDTFENLKQALDIRIAKQKENKCITVSDIDLQYLTLLKLYLNRHKLRLILIDECYTVEQNNKHKLEQITVIINRLFKENVVIIVAHQHESLSLCNRVLLLEGGKIGEIQPEN</sequence>
<evidence type="ECO:0000256" key="1">
    <source>
        <dbReference type="ARBA" id="ARBA00004141"/>
    </source>
</evidence>
<evidence type="ECO:0000259" key="11">
    <source>
        <dbReference type="PROSITE" id="PS50893"/>
    </source>
</evidence>
<dbReference type="SMART" id="SM00382">
    <property type="entry name" value="AAA"/>
    <property type="match status" value="1"/>
</dbReference>
<dbReference type="InterPro" id="IPR036640">
    <property type="entry name" value="ABC1_TM_sf"/>
</dbReference>
<dbReference type="InterPro" id="IPR003593">
    <property type="entry name" value="AAA+_ATPase"/>
</dbReference>
<dbReference type="SUPFAM" id="SSF90123">
    <property type="entry name" value="ABC transporter transmembrane region"/>
    <property type="match status" value="2"/>
</dbReference>
<dbReference type="Pfam" id="PF00005">
    <property type="entry name" value="ABC_tran"/>
    <property type="match status" value="1"/>
</dbReference>